<dbReference type="Gene3D" id="2.40.50.140">
    <property type="entry name" value="Nucleic acid-binding proteins"/>
    <property type="match status" value="1"/>
</dbReference>
<dbReference type="InterPro" id="IPR003583">
    <property type="entry name" value="Hlx-hairpin-Hlx_DNA-bd_motif"/>
</dbReference>
<dbReference type="AlphaFoldDB" id="A0A4R1R3P1"/>
<feature type="binding site" evidence="12">
    <location>
        <begin position="83"/>
        <end position="84"/>
    </location>
    <ligand>
        <name>NAD(+)</name>
        <dbReference type="ChEBI" id="CHEBI:57540"/>
    </ligand>
</feature>
<dbReference type="NCBIfam" id="TIGR00575">
    <property type="entry name" value="dnlj"/>
    <property type="match status" value="1"/>
</dbReference>
<dbReference type="GO" id="GO:0003911">
    <property type="term" value="F:DNA ligase (NAD+) activity"/>
    <property type="evidence" value="ECO:0007669"/>
    <property type="project" value="UniProtKB-UniRule"/>
</dbReference>
<dbReference type="HAMAP" id="MF_01588">
    <property type="entry name" value="DNA_ligase_A"/>
    <property type="match status" value="1"/>
</dbReference>
<dbReference type="Pfam" id="PF01653">
    <property type="entry name" value="DNA_ligase_aden"/>
    <property type="match status" value="1"/>
</dbReference>
<evidence type="ECO:0000256" key="6">
    <source>
        <dbReference type="ARBA" id="ARBA00022833"/>
    </source>
</evidence>
<dbReference type="InterPro" id="IPR010994">
    <property type="entry name" value="RuvA_2-like"/>
</dbReference>
<dbReference type="NCBIfam" id="NF005932">
    <property type="entry name" value="PRK07956.1"/>
    <property type="match status" value="1"/>
</dbReference>
<comment type="caution">
    <text evidence="15">The sequence shown here is derived from an EMBL/GenBank/DDBJ whole genome shotgun (WGS) entry which is preliminary data.</text>
</comment>
<dbReference type="OrthoDB" id="9759736at2"/>
<evidence type="ECO:0000313" key="16">
    <source>
        <dbReference type="Proteomes" id="UP000295718"/>
    </source>
</evidence>
<dbReference type="SUPFAM" id="SSF56091">
    <property type="entry name" value="DNA ligase/mRNA capping enzyme, catalytic domain"/>
    <property type="match status" value="1"/>
</dbReference>
<comment type="cofactor">
    <cofactor evidence="12">
        <name>Mg(2+)</name>
        <dbReference type="ChEBI" id="CHEBI:18420"/>
    </cofactor>
    <cofactor evidence="12">
        <name>Mn(2+)</name>
        <dbReference type="ChEBI" id="CHEBI:29035"/>
    </cofactor>
</comment>
<dbReference type="SUPFAM" id="SSF52113">
    <property type="entry name" value="BRCT domain"/>
    <property type="match status" value="1"/>
</dbReference>
<dbReference type="Pfam" id="PF12826">
    <property type="entry name" value="HHH_2"/>
    <property type="match status" value="1"/>
</dbReference>
<feature type="coiled-coil region" evidence="13">
    <location>
        <begin position="548"/>
        <end position="582"/>
    </location>
</feature>
<comment type="similarity">
    <text evidence="12">Belongs to the NAD-dependent DNA ligase family. LigA subfamily.</text>
</comment>
<keyword evidence="2 12" id="KW-0436">Ligase</keyword>
<evidence type="ECO:0000256" key="2">
    <source>
        <dbReference type="ARBA" id="ARBA00022598"/>
    </source>
</evidence>
<dbReference type="InterPro" id="IPR036420">
    <property type="entry name" value="BRCT_dom_sf"/>
</dbReference>
<dbReference type="GO" id="GO:0006260">
    <property type="term" value="P:DNA replication"/>
    <property type="evidence" value="ECO:0007669"/>
    <property type="project" value="UniProtKB-KW"/>
</dbReference>
<dbReference type="InterPro" id="IPR013840">
    <property type="entry name" value="DNAligase_N"/>
</dbReference>
<dbReference type="PROSITE" id="PS50172">
    <property type="entry name" value="BRCT"/>
    <property type="match status" value="1"/>
</dbReference>
<dbReference type="Gene3D" id="1.10.150.20">
    <property type="entry name" value="5' to 3' exonuclease, C-terminal subdomain"/>
    <property type="match status" value="2"/>
</dbReference>
<keyword evidence="5 12" id="KW-0227">DNA damage</keyword>
<dbReference type="InterPro" id="IPR001357">
    <property type="entry name" value="BRCT_dom"/>
</dbReference>
<keyword evidence="9 12" id="KW-0234">DNA repair</keyword>
<evidence type="ECO:0000256" key="3">
    <source>
        <dbReference type="ARBA" id="ARBA00022705"/>
    </source>
</evidence>
<comment type="catalytic activity">
    <reaction evidence="11 12">
        <text>NAD(+) + (deoxyribonucleotide)n-3'-hydroxyl + 5'-phospho-(deoxyribonucleotide)m = (deoxyribonucleotide)n+m + AMP + beta-nicotinamide D-nucleotide.</text>
        <dbReference type="EC" id="6.5.1.2"/>
    </reaction>
</comment>
<feature type="active site" description="N6-AMP-lysine intermediate" evidence="12">
    <location>
        <position position="107"/>
    </location>
</feature>
<comment type="caution">
    <text evidence="12">Lacks conserved residue(s) required for the propagation of feature annotation.</text>
</comment>
<keyword evidence="6 12" id="KW-0862">Zinc</keyword>
<name>A0A4R1R3P1_9FIRM</name>
<keyword evidence="4 12" id="KW-0479">Metal-binding</keyword>
<gene>
    <name evidence="12" type="primary">ligA</name>
    <name evidence="15" type="ORF">EDD76_103237</name>
</gene>
<dbReference type="SMART" id="SM00278">
    <property type="entry name" value="HhH1"/>
    <property type="match status" value="3"/>
</dbReference>
<feature type="binding site" evidence="12">
    <location>
        <position position="128"/>
    </location>
    <ligand>
        <name>NAD(+)</name>
        <dbReference type="ChEBI" id="CHEBI:57540"/>
    </ligand>
</feature>
<reference evidence="15 16" key="1">
    <citation type="submission" date="2019-03" db="EMBL/GenBank/DDBJ databases">
        <title>Genomic Encyclopedia of Type Strains, Phase IV (KMG-IV): sequencing the most valuable type-strain genomes for metagenomic binning, comparative biology and taxonomic classification.</title>
        <authorList>
            <person name="Goeker M."/>
        </authorList>
    </citation>
    <scope>NUCLEOTIDE SEQUENCE [LARGE SCALE GENOMIC DNA]</scope>
    <source>
        <strain evidence="15 16">DSM 100556</strain>
    </source>
</reference>
<keyword evidence="16" id="KW-1185">Reference proteome</keyword>
<evidence type="ECO:0000256" key="8">
    <source>
        <dbReference type="ARBA" id="ARBA00023027"/>
    </source>
</evidence>
<keyword evidence="13" id="KW-0175">Coiled coil</keyword>
<comment type="function">
    <text evidence="1 12">DNA ligase that catalyzes the formation of phosphodiester linkages between 5'-phosphoryl and 3'-hydroxyl groups in double-stranded DNA using NAD as a coenzyme and as the energy source for the reaction. It is essential for DNA replication and repair of damaged DNA.</text>
</comment>
<feature type="binding site" evidence="12">
    <location>
        <position position="392"/>
    </location>
    <ligand>
        <name>Zn(2+)</name>
        <dbReference type="ChEBI" id="CHEBI:29105"/>
    </ligand>
</feature>
<dbReference type="InterPro" id="IPR004150">
    <property type="entry name" value="NAD_DNA_ligase_OB"/>
</dbReference>
<accession>A0A4R1R3P1</accession>
<dbReference type="Gene3D" id="3.30.470.30">
    <property type="entry name" value="DNA ligase/mRNA capping enzyme"/>
    <property type="match status" value="1"/>
</dbReference>
<feature type="binding site" evidence="12">
    <location>
        <position position="300"/>
    </location>
    <ligand>
        <name>NAD(+)</name>
        <dbReference type="ChEBI" id="CHEBI:57540"/>
    </ligand>
</feature>
<evidence type="ECO:0000256" key="7">
    <source>
        <dbReference type="ARBA" id="ARBA00022842"/>
    </source>
</evidence>
<evidence type="ECO:0000256" key="10">
    <source>
        <dbReference type="ARBA" id="ARBA00023211"/>
    </source>
</evidence>
<dbReference type="EC" id="6.5.1.2" evidence="12"/>
<dbReference type="STRING" id="1469948.GCA_000732725_00824"/>
<dbReference type="Proteomes" id="UP000295718">
    <property type="component" value="Unassembled WGS sequence"/>
</dbReference>
<dbReference type="RefSeq" id="WP_031389577.1">
    <property type="nucleotide sequence ID" value="NZ_JPNB01000001.1"/>
</dbReference>
<protein>
    <recommendedName>
        <fullName evidence="12">DNA ligase</fullName>
        <ecNumber evidence="12">6.5.1.2</ecNumber>
    </recommendedName>
    <alternativeName>
        <fullName evidence="12">Polydeoxyribonucleotide synthase [NAD(+)]</fullName>
    </alternativeName>
</protein>
<dbReference type="Gene3D" id="1.10.287.610">
    <property type="entry name" value="Helix hairpin bin"/>
    <property type="match status" value="1"/>
</dbReference>
<dbReference type="InterPro" id="IPR012340">
    <property type="entry name" value="NA-bd_OB-fold"/>
</dbReference>
<evidence type="ECO:0000256" key="9">
    <source>
        <dbReference type="ARBA" id="ARBA00023204"/>
    </source>
</evidence>
<dbReference type="InterPro" id="IPR013839">
    <property type="entry name" value="DNAligase_adenylation"/>
</dbReference>
<dbReference type="SMART" id="SM00532">
    <property type="entry name" value="LIGANc"/>
    <property type="match status" value="1"/>
</dbReference>
<dbReference type="GO" id="GO:0003677">
    <property type="term" value="F:DNA binding"/>
    <property type="evidence" value="ECO:0007669"/>
    <property type="project" value="InterPro"/>
</dbReference>
<feature type="binding site" evidence="12">
    <location>
        <position position="409"/>
    </location>
    <ligand>
        <name>Zn(2+)</name>
        <dbReference type="ChEBI" id="CHEBI:29105"/>
    </ligand>
</feature>
<keyword evidence="7 12" id="KW-0460">Magnesium</keyword>
<feature type="binding site" evidence="12">
    <location>
        <position position="389"/>
    </location>
    <ligand>
        <name>Zn(2+)</name>
        <dbReference type="ChEBI" id="CHEBI:29105"/>
    </ligand>
</feature>
<organism evidence="15 16">
    <name type="scientific">Kineothrix alysoides</name>
    <dbReference type="NCBI Taxonomy" id="1469948"/>
    <lineage>
        <taxon>Bacteria</taxon>
        <taxon>Bacillati</taxon>
        <taxon>Bacillota</taxon>
        <taxon>Clostridia</taxon>
        <taxon>Lachnospirales</taxon>
        <taxon>Lachnospiraceae</taxon>
        <taxon>Kineothrix</taxon>
    </lineage>
</organism>
<dbReference type="PIRSF" id="PIRSF001604">
    <property type="entry name" value="LigA"/>
    <property type="match status" value="1"/>
</dbReference>
<feature type="domain" description="BRCT" evidence="14">
    <location>
        <begin position="574"/>
        <end position="651"/>
    </location>
</feature>
<sequence>MTKKDDKTKRIRELTELLNRASKAYYAEDTEFMSNFEYDKLYDELVRLEEETGTVLANSPTIQVGYAAVDELPKERHERQMLSLGKTKSREDLQDWLQEQTALLSWKLDGLTVVLTYFDGKLAKAVTRGNGEVGEVVTNNAKTFRNLPISIPYKGELILRGEAVITYSDFDKINAGIEEDAAKYKNPRNLCSGSVRQLNNEITAKRNVIFFAFALVKADDVDFHNSREEQFLFLQEQGFQTVEFKKVDRDTLISTLEDFEKKIENYDVPSDGLVIVYDNIAYGQSLGTTAKFPRDSIAFKWEDEVRETVLKEIEWSPSRTGLINPVAIFEPVELEGTTVSRASVHNISILRGLKLGIGDRITVYKANMIIPQIAENLTESDNVEPPKECPACGGDTEVRKVNEVQSLYCINPFCSAKKIKAFTLFVSRDAMNIEGLSEATLEKFIAKGYIHEYADIFHLEKYKDEIVEMEGFGEKSYTNLIKSIEISRKTTLPRLIYSLGIANIGLANAKMICRYYRYDLKAMMEADTEDLSGVDGIGGVIAAAFYQYFREENNKANLENLLKEIEIEVEALEAGSETLADKVFVITGSLNIYSSRNDLKEVIEKKGGKVTGSVTSKTDCLINNDIASSSSKNKKAKELQVPILTEEQFIEQFLGGENHAN</sequence>
<dbReference type="Gene3D" id="3.40.50.10190">
    <property type="entry name" value="BRCT domain"/>
    <property type="match status" value="1"/>
</dbReference>
<dbReference type="Pfam" id="PF03120">
    <property type="entry name" value="OB_DNA_ligase"/>
    <property type="match status" value="1"/>
</dbReference>
<dbReference type="SMART" id="SM00292">
    <property type="entry name" value="BRCT"/>
    <property type="match status" value="1"/>
</dbReference>
<dbReference type="CDD" id="cd17748">
    <property type="entry name" value="BRCT_DNA_ligase_like"/>
    <property type="match status" value="1"/>
</dbReference>
<dbReference type="InterPro" id="IPR041663">
    <property type="entry name" value="DisA/LigA_HHH"/>
</dbReference>
<evidence type="ECO:0000259" key="14">
    <source>
        <dbReference type="PROSITE" id="PS50172"/>
    </source>
</evidence>
<dbReference type="SUPFAM" id="SSF50249">
    <property type="entry name" value="Nucleic acid-binding proteins"/>
    <property type="match status" value="1"/>
</dbReference>
<keyword evidence="10 12" id="KW-0464">Manganese</keyword>
<evidence type="ECO:0000256" key="11">
    <source>
        <dbReference type="ARBA" id="ARBA00034005"/>
    </source>
</evidence>
<keyword evidence="3 12" id="KW-0235">DNA replication</keyword>
<dbReference type="InterPro" id="IPR001679">
    <property type="entry name" value="DNA_ligase"/>
</dbReference>
<evidence type="ECO:0000313" key="15">
    <source>
        <dbReference type="EMBL" id="TCL60045.1"/>
    </source>
</evidence>
<evidence type="ECO:0000256" key="1">
    <source>
        <dbReference type="ARBA" id="ARBA00004067"/>
    </source>
</evidence>
<evidence type="ECO:0000256" key="13">
    <source>
        <dbReference type="SAM" id="Coils"/>
    </source>
</evidence>
<keyword evidence="8 12" id="KW-0520">NAD</keyword>
<dbReference type="Pfam" id="PF00533">
    <property type="entry name" value="BRCT"/>
    <property type="match status" value="1"/>
</dbReference>
<feature type="binding site" evidence="12">
    <location>
        <position position="414"/>
    </location>
    <ligand>
        <name>Zn(2+)</name>
        <dbReference type="ChEBI" id="CHEBI:29105"/>
    </ligand>
</feature>
<dbReference type="EMBL" id="SLUO01000003">
    <property type="protein sequence ID" value="TCL60045.1"/>
    <property type="molecule type" value="Genomic_DNA"/>
</dbReference>
<dbReference type="SUPFAM" id="SSF47781">
    <property type="entry name" value="RuvA domain 2-like"/>
    <property type="match status" value="1"/>
</dbReference>
<evidence type="ECO:0000256" key="12">
    <source>
        <dbReference type="HAMAP-Rule" id="MF_01588"/>
    </source>
</evidence>
<evidence type="ECO:0000256" key="5">
    <source>
        <dbReference type="ARBA" id="ARBA00022763"/>
    </source>
</evidence>
<feature type="binding site" evidence="12">
    <location>
        <position position="162"/>
    </location>
    <ligand>
        <name>NAD(+)</name>
        <dbReference type="ChEBI" id="CHEBI:57540"/>
    </ligand>
</feature>
<proteinExistence type="inferred from homology"/>
<dbReference type="GO" id="GO:0006281">
    <property type="term" value="P:DNA repair"/>
    <property type="evidence" value="ECO:0007669"/>
    <property type="project" value="UniProtKB-KW"/>
</dbReference>
<evidence type="ECO:0000256" key="4">
    <source>
        <dbReference type="ARBA" id="ARBA00022723"/>
    </source>
</evidence>
<dbReference type="GO" id="GO:0046872">
    <property type="term" value="F:metal ion binding"/>
    <property type="evidence" value="ECO:0007669"/>
    <property type="project" value="UniProtKB-KW"/>
</dbReference>